<protein>
    <submittedName>
        <fullName evidence="2">Uncharacterized protein LOC114344261</fullName>
    </submittedName>
</protein>
<accession>A0A6P7GLX1</accession>
<dbReference type="InParanoid" id="A0A6P7GLX1"/>
<sequence>MKAFVLWTIIALVCFCVGQTLGFESGADYYKECADKLGLTQDLYKPFGSNRTQMLCLQKCVFEKDGTLSKKGHLEKSDVLERLFATLFGNDDQKIHDFNACVKNLLPHKTVKKCMDIDKIIYCIVSNMHLVSPLLDPSASVPNMGGAGVGIPVPGGFGGFGGGFGNVGGFENLGGFGNLGGFDLGGAGNLGQQHLGHDFLTRSNKLPNEKKKKHD</sequence>
<dbReference type="Gene3D" id="1.10.238.20">
    <property type="entry name" value="Pheromone/general odorant binding protein domain"/>
    <property type="match status" value="1"/>
</dbReference>
<evidence type="ECO:0000313" key="2">
    <source>
        <dbReference type="RefSeq" id="XP_028150906.1"/>
    </source>
</evidence>
<dbReference type="SUPFAM" id="SSF47565">
    <property type="entry name" value="Insect pheromone/odorant-binding proteins"/>
    <property type="match status" value="1"/>
</dbReference>
<dbReference type="RefSeq" id="XP_028150906.1">
    <property type="nucleotide sequence ID" value="XM_028295105.1"/>
</dbReference>
<keyword evidence="1" id="KW-0732">Signal</keyword>
<dbReference type="InterPro" id="IPR006170">
    <property type="entry name" value="PBP/GOBP"/>
</dbReference>
<organism evidence="2">
    <name type="scientific">Diabrotica virgifera virgifera</name>
    <name type="common">western corn rootworm</name>
    <dbReference type="NCBI Taxonomy" id="50390"/>
    <lineage>
        <taxon>Eukaryota</taxon>
        <taxon>Metazoa</taxon>
        <taxon>Ecdysozoa</taxon>
        <taxon>Arthropoda</taxon>
        <taxon>Hexapoda</taxon>
        <taxon>Insecta</taxon>
        <taxon>Pterygota</taxon>
        <taxon>Neoptera</taxon>
        <taxon>Endopterygota</taxon>
        <taxon>Coleoptera</taxon>
        <taxon>Polyphaga</taxon>
        <taxon>Cucujiformia</taxon>
        <taxon>Chrysomeloidea</taxon>
        <taxon>Chrysomelidae</taxon>
        <taxon>Galerucinae</taxon>
        <taxon>Diabroticina</taxon>
        <taxon>Diabroticites</taxon>
        <taxon>Diabrotica</taxon>
    </lineage>
</organism>
<dbReference type="InterPro" id="IPR036728">
    <property type="entry name" value="PBP_GOBP_sf"/>
</dbReference>
<reference evidence="2" key="1">
    <citation type="submission" date="2025-08" db="UniProtKB">
        <authorList>
            <consortium name="RefSeq"/>
        </authorList>
    </citation>
    <scope>IDENTIFICATION</scope>
    <source>
        <tissue evidence="2">Whole insect</tissue>
    </source>
</reference>
<name>A0A6P7GLX1_DIAVI</name>
<dbReference type="AlphaFoldDB" id="A0A6P7GLX1"/>
<feature type="chain" id="PRO_5028459737" evidence="1">
    <location>
        <begin position="23"/>
        <end position="215"/>
    </location>
</feature>
<dbReference type="Pfam" id="PF01395">
    <property type="entry name" value="PBP_GOBP"/>
    <property type="match status" value="1"/>
</dbReference>
<gene>
    <name evidence="2" type="primary">LOC114344261</name>
</gene>
<dbReference type="GO" id="GO:0005549">
    <property type="term" value="F:odorant binding"/>
    <property type="evidence" value="ECO:0007669"/>
    <property type="project" value="InterPro"/>
</dbReference>
<proteinExistence type="predicted"/>
<feature type="signal peptide" evidence="1">
    <location>
        <begin position="1"/>
        <end position="22"/>
    </location>
</feature>
<evidence type="ECO:0000256" key="1">
    <source>
        <dbReference type="SAM" id="SignalP"/>
    </source>
</evidence>